<organism evidence="9 10">
    <name type="scientific">Papaver nudicaule</name>
    <name type="common">Iceland poppy</name>
    <dbReference type="NCBI Taxonomy" id="74823"/>
    <lineage>
        <taxon>Eukaryota</taxon>
        <taxon>Viridiplantae</taxon>
        <taxon>Streptophyta</taxon>
        <taxon>Embryophyta</taxon>
        <taxon>Tracheophyta</taxon>
        <taxon>Spermatophyta</taxon>
        <taxon>Magnoliopsida</taxon>
        <taxon>Ranunculales</taxon>
        <taxon>Papaveraceae</taxon>
        <taxon>Papaveroideae</taxon>
        <taxon>Papaver</taxon>
    </lineage>
</organism>
<comment type="cofactor">
    <cofactor evidence="1">
        <name>a divalent metal cation</name>
        <dbReference type="ChEBI" id="CHEBI:60240"/>
    </cofactor>
</comment>
<evidence type="ECO:0000313" key="10">
    <source>
        <dbReference type="Proteomes" id="UP001177140"/>
    </source>
</evidence>
<dbReference type="GO" id="GO:0005634">
    <property type="term" value="C:nucleus"/>
    <property type="evidence" value="ECO:0007669"/>
    <property type="project" value="UniProtKB-SubCell"/>
</dbReference>
<evidence type="ECO:0000256" key="1">
    <source>
        <dbReference type="ARBA" id="ARBA00001968"/>
    </source>
</evidence>
<dbReference type="InterPro" id="IPR027806">
    <property type="entry name" value="HARBI1_dom"/>
</dbReference>
<proteinExistence type="inferred from homology"/>
<gene>
    <name evidence="9" type="ORF">MKW94_022432</name>
</gene>
<evidence type="ECO:0000256" key="7">
    <source>
        <dbReference type="ARBA" id="ARBA00023242"/>
    </source>
</evidence>
<feature type="domain" description="DDE Tnp4" evidence="8">
    <location>
        <begin position="14"/>
        <end position="74"/>
    </location>
</feature>
<evidence type="ECO:0000259" key="8">
    <source>
        <dbReference type="Pfam" id="PF13359"/>
    </source>
</evidence>
<keyword evidence="7" id="KW-0539">Nucleus</keyword>
<dbReference type="Proteomes" id="UP001177140">
    <property type="component" value="Unassembled WGS sequence"/>
</dbReference>
<protein>
    <recommendedName>
        <fullName evidence="8">DDE Tnp4 domain-containing protein</fullName>
    </recommendedName>
</protein>
<dbReference type="GO" id="GO:0046872">
    <property type="term" value="F:metal ion binding"/>
    <property type="evidence" value="ECO:0007669"/>
    <property type="project" value="UniProtKB-KW"/>
</dbReference>
<name>A0AA41RRL9_PAPNU</name>
<dbReference type="InterPro" id="IPR045249">
    <property type="entry name" value="HARBI1-like"/>
</dbReference>
<accession>A0AA41RRL9</accession>
<dbReference type="Pfam" id="PF13359">
    <property type="entry name" value="DDE_Tnp_4"/>
    <property type="match status" value="1"/>
</dbReference>
<dbReference type="EMBL" id="JAJJMA010044376">
    <property type="protein sequence ID" value="MCL7025344.1"/>
    <property type="molecule type" value="Genomic_DNA"/>
</dbReference>
<evidence type="ECO:0000256" key="2">
    <source>
        <dbReference type="ARBA" id="ARBA00004123"/>
    </source>
</evidence>
<evidence type="ECO:0000256" key="4">
    <source>
        <dbReference type="ARBA" id="ARBA00022722"/>
    </source>
</evidence>
<evidence type="ECO:0000256" key="3">
    <source>
        <dbReference type="ARBA" id="ARBA00006958"/>
    </source>
</evidence>
<dbReference type="AlphaFoldDB" id="A0AA41RRL9"/>
<dbReference type="PANTHER" id="PTHR22930:SF221">
    <property type="entry name" value="NUCLEASE HARBI1"/>
    <property type="match status" value="1"/>
</dbReference>
<dbReference type="GO" id="GO:0004518">
    <property type="term" value="F:nuclease activity"/>
    <property type="evidence" value="ECO:0007669"/>
    <property type="project" value="UniProtKB-KW"/>
</dbReference>
<keyword evidence="10" id="KW-1185">Reference proteome</keyword>
<evidence type="ECO:0000256" key="5">
    <source>
        <dbReference type="ARBA" id="ARBA00022723"/>
    </source>
</evidence>
<sequence>MCPYRNIRYLLGDYRRVPPTAKEEKFNIAHARLRNVIERAFGVLKTRFPILNKMPSYSFETQRDIVIACMSIHNFLRHNALDDWLFKEYESDVFEMNKVQVDEEVEREERAPHLFGREEHVYMNNLRDEIARLL</sequence>
<evidence type="ECO:0000256" key="6">
    <source>
        <dbReference type="ARBA" id="ARBA00022801"/>
    </source>
</evidence>
<keyword evidence="4" id="KW-0540">Nuclease</keyword>
<keyword evidence="5" id="KW-0479">Metal-binding</keyword>
<dbReference type="GO" id="GO:0016787">
    <property type="term" value="F:hydrolase activity"/>
    <property type="evidence" value="ECO:0007669"/>
    <property type="project" value="UniProtKB-KW"/>
</dbReference>
<keyword evidence="6" id="KW-0378">Hydrolase</keyword>
<reference evidence="9" key="1">
    <citation type="submission" date="2022-03" db="EMBL/GenBank/DDBJ databases">
        <title>A functionally conserved STORR gene fusion in Papaver species that diverged 16.8 million years ago.</title>
        <authorList>
            <person name="Catania T."/>
        </authorList>
    </citation>
    <scope>NUCLEOTIDE SEQUENCE</scope>
    <source>
        <strain evidence="9">S-191538</strain>
    </source>
</reference>
<comment type="subcellular location">
    <subcellularLocation>
        <location evidence="2">Nucleus</location>
    </subcellularLocation>
</comment>
<evidence type="ECO:0000313" key="9">
    <source>
        <dbReference type="EMBL" id="MCL7025344.1"/>
    </source>
</evidence>
<comment type="caution">
    <text evidence="9">The sequence shown here is derived from an EMBL/GenBank/DDBJ whole genome shotgun (WGS) entry which is preliminary data.</text>
</comment>
<comment type="similarity">
    <text evidence="3">Belongs to the HARBI1 family.</text>
</comment>
<dbReference type="PANTHER" id="PTHR22930">
    <property type="match status" value="1"/>
</dbReference>